<evidence type="ECO:0000256" key="2">
    <source>
        <dbReference type="SAM" id="MobiDB-lite"/>
    </source>
</evidence>
<evidence type="ECO:0000256" key="1">
    <source>
        <dbReference type="ARBA" id="ARBA00006068"/>
    </source>
</evidence>
<sequence length="390" mass="41742">MTVTADRQPPARTGFAPAPVPPAPPKERKRRSPLWAKLSLSFGVVLLVTGGGGVVATKMVIKKTTETIAVTDLTGDAKKTEEEGGGATIDGPIDMLLMGVDARARWAEDSVHADTIIILHIPASHDQAYLVSVPRDTEVDTPAFGPSKWEGGTVKATEAFYWGAQNGAGWGGGAQLLAKTLKKSTGISFDGAGIINFGGFKNVIDELGGVHMCVDQQVTSKHMVYVDGKPMYLADARKTGKTQKPVVHKVGCRDMEGWEALDYARQRYGLKNGDYDRQRHQQQLIKAMAKKATSSGILSNPLKISSLIETAGKSLVMDTGDIDIADFVLGLSGVAAGDMVLLRTNSGTFSGNSAGREVFNDVSKEMFEAVKKDKLAEFVLDHPEVVANEK</sequence>
<dbReference type="Pfam" id="PF03816">
    <property type="entry name" value="LytR_cpsA_psr"/>
    <property type="match status" value="1"/>
</dbReference>
<feature type="transmembrane region" description="Helical" evidence="3">
    <location>
        <begin position="34"/>
        <end position="56"/>
    </location>
</feature>
<feature type="region of interest" description="Disordered" evidence="2">
    <location>
        <begin position="1"/>
        <end position="31"/>
    </location>
</feature>
<keyword evidence="6" id="KW-1185">Reference proteome</keyword>
<name>A0A1H2CUU7_9ACTN</name>
<dbReference type="PANTHER" id="PTHR33392">
    <property type="entry name" value="POLYISOPRENYL-TEICHOIC ACID--PEPTIDOGLYCAN TEICHOIC ACID TRANSFERASE TAGU"/>
    <property type="match status" value="1"/>
</dbReference>
<dbReference type="RefSeq" id="WP_092558017.1">
    <property type="nucleotide sequence ID" value="NZ_BOMJ01000003.1"/>
</dbReference>
<dbReference type="Proteomes" id="UP000198688">
    <property type="component" value="Chromosome I"/>
</dbReference>
<dbReference type="EMBL" id="LT629758">
    <property type="protein sequence ID" value="SDT73972.1"/>
    <property type="molecule type" value="Genomic_DNA"/>
</dbReference>
<dbReference type="PANTHER" id="PTHR33392:SF6">
    <property type="entry name" value="POLYISOPRENYL-TEICHOIC ACID--PEPTIDOGLYCAN TEICHOIC ACID TRANSFERASE TAGU"/>
    <property type="match status" value="1"/>
</dbReference>
<keyword evidence="3" id="KW-1133">Transmembrane helix</keyword>
<dbReference type="InterPro" id="IPR004474">
    <property type="entry name" value="LytR_CpsA_psr"/>
</dbReference>
<evidence type="ECO:0000256" key="3">
    <source>
        <dbReference type="SAM" id="Phobius"/>
    </source>
</evidence>
<feature type="domain" description="Cell envelope-related transcriptional attenuator" evidence="4">
    <location>
        <begin position="112"/>
        <end position="293"/>
    </location>
</feature>
<dbReference type="AlphaFoldDB" id="A0A1H2CUU7"/>
<evidence type="ECO:0000259" key="4">
    <source>
        <dbReference type="Pfam" id="PF03816"/>
    </source>
</evidence>
<comment type="similarity">
    <text evidence="1">Belongs to the LytR/CpsA/Psr (LCP) family.</text>
</comment>
<evidence type="ECO:0000313" key="6">
    <source>
        <dbReference type="Proteomes" id="UP000198688"/>
    </source>
</evidence>
<gene>
    <name evidence="5" type="ORF">SAMN04489716_6838</name>
</gene>
<proteinExistence type="inferred from homology"/>
<dbReference type="Gene3D" id="3.40.630.190">
    <property type="entry name" value="LCP protein"/>
    <property type="match status" value="1"/>
</dbReference>
<evidence type="ECO:0000313" key="5">
    <source>
        <dbReference type="EMBL" id="SDT73972.1"/>
    </source>
</evidence>
<accession>A0A1H2CUU7</accession>
<dbReference type="InterPro" id="IPR050922">
    <property type="entry name" value="LytR/CpsA/Psr_CW_biosynth"/>
</dbReference>
<reference evidence="5 6" key="1">
    <citation type="submission" date="2016-10" db="EMBL/GenBank/DDBJ databases">
        <authorList>
            <person name="de Groot N.N."/>
        </authorList>
    </citation>
    <scope>NUCLEOTIDE SEQUENCE [LARGE SCALE GENOMIC DNA]</scope>
    <source>
        <strain evidence="5 6">DSM 43941</strain>
    </source>
</reference>
<organism evidence="5 6">
    <name type="scientific">Actinoplanes derwentensis</name>
    <dbReference type="NCBI Taxonomy" id="113562"/>
    <lineage>
        <taxon>Bacteria</taxon>
        <taxon>Bacillati</taxon>
        <taxon>Actinomycetota</taxon>
        <taxon>Actinomycetes</taxon>
        <taxon>Micromonosporales</taxon>
        <taxon>Micromonosporaceae</taxon>
        <taxon>Actinoplanes</taxon>
    </lineage>
</organism>
<keyword evidence="3" id="KW-0472">Membrane</keyword>
<dbReference type="NCBIfam" id="TIGR00350">
    <property type="entry name" value="lytR_cpsA_psr"/>
    <property type="match status" value="1"/>
</dbReference>
<keyword evidence="3" id="KW-0812">Transmembrane</keyword>
<dbReference type="OrthoDB" id="5171929at2"/>
<protein>
    <submittedName>
        <fullName evidence="5">Cell envelope-related function transcriptional attenuator common domain-containing protein</fullName>
    </submittedName>
</protein>
<dbReference type="STRING" id="113562.SAMN04489716_6838"/>